<protein>
    <submittedName>
        <fullName evidence="1">Uncharacterized protein</fullName>
    </submittedName>
</protein>
<sequence length="118" mass="13428">MLNCTVVLNCSQTTPSEMNIRPPKKTRGTCTIQSESRNEILICLSALNSVQSRSYNPDDLFLYHIGGEEASEQDGMNYEALRNELIRHVESFSCPRDETCNQYIYTTLYINLNPLSLT</sequence>
<proteinExistence type="predicted"/>
<organism evidence="1 2">
    <name type="scientific">Canna indica</name>
    <name type="common">Indian-shot</name>
    <dbReference type="NCBI Taxonomy" id="4628"/>
    <lineage>
        <taxon>Eukaryota</taxon>
        <taxon>Viridiplantae</taxon>
        <taxon>Streptophyta</taxon>
        <taxon>Embryophyta</taxon>
        <taxon>Tracheophyta</taxon>
        <taxon>Spermatophyta</taxon>
        <taxon>Magnoliopsida</taxon>
        <taxon>Liliopsida</taxon>
        <taxon>Zingiberales</taxon>
        <taxon>Cannaceae</taxon>
        <taxon>Canna</taxon>
    </lineage>
</organism>
<evidence type="ECO:0000313" key="2">
    <source>
        <dbReference type="Proteomes" id="UP001327560"/>
    </source>
</evidence>
<name>A0AAQ3Q9I8_9LILI</name>
<dbReference type="Proteomes" id="UP001327560">
    <property type="component" value="Chromosome 4"/>
</dbReference>
<reference evidence="1 2" key="1">
    <citation type="submission" date="2023-10" db="EMBL/GenBank/DDBJ databases">
        <title>Chromosome-scale genome assembly provides insights into flower coloration mechanisms of Canna indica.</title>
        <authorList>
            <person name="Li C."/>
        </authorList>
    </citation>
    <scope>NUCLEOTIDE SEQUENCE [LARGE SCALE GENOMIC DNA]</scope>
    <source>
        <tissue evidence="1">Flower</tissue>
    </source>
</reference>
<keyword evidence="2" id="KW-1185">Reference proteome</keyword>
<dbReference type="AlphaFoldDB" id="A0AAQ3Q9I8"/>
<dbReference type="EMBL" id="CP136893">
    <property type="protein sequence ID" value="WOL04311.1"/>
    <property type="molecule type" value="Genomic_DNA"/>
</dbReference>
<gene>
    <name evidence="1" type="ORF">Cni_G13032</name>
</gene>
<accession>A0AAQ3Q9I8</accession>
<evidence type="ECO:0000313" key="1">
    <source>
        <dbReference type="EMBL" id="WOL04311.1"/>
    </source>
</evidence>